<organism evidence="5 6">
    <name type="scientific">Sandaracinus amylolyticus</name>
    <dbReference type="NCBI Taxonomy" id="927083"/>
    <lineage>
        <taxon>Bacteria</taxon>
        <taxon>Pseudomonadati</taxon>
        <taxon>Myxococcota</taxon>
        <taxon>Polyangia</taxon>
        <taxon>Polyangiales</taxon>
        <taxon>Sandaracinaceae</taxon>
        <taxon>Sandaracinus</taxon>
    </lineage>
</organism>
<evidence type="ECO:0000256" key="4">
    <source>
        <dbReference type="ARBA" id="ARBA00022691"/>
    </source>
</evidence>
<dbReference type="PANTHER" id="PTHR40703:SF1">
    <property type="entry name" value="TRNA (PSEUDOURIDINE(54)-N(1))-METHYLTRANSFERASE"/>
    <property type="match status" value="1"/>
</dbReference>
<keyword evidence="6" id="KW-1185">Reference proteome</keyword>
<dbReference type="SUPFAM" id="SSF75217">
    <property type="entry name" value="alpha/beta knot"/>
    <property type="match status" value="1"/>
</dbReference>
<dbReference type="Gene3D" id="3.40.1280.10">
    <property type="match status" value="1"/>
</dbReference>
<dbReference type="EMBL" id="CP011125">
    <property type="protein sequence ID" value="AKF07250.1"/>
    <property type="molecule type" value="Genomic_DNA"/>
</dbReference>
<evidence type="ECO:0000256" key="2">
    <source>
        <dbReference type="ARBA" id="ARBA00022603"/>
    </source>
</evidence>
<keyword evidence="1" id="KW-0963">Cytoplasm</keyword>
<reference evidence="5 6" key="1">
    <citation type="submission" date="2015-03" db="EMBL/GenBank/DDBJ databases">
        <title>Genome assembly of Sandaracinus amylolyticus DSM 53668.</title>
        <authorList>
            <person name="Sharma G."/>
            <person name="Subramanian S."/>
        </authorList>
    </citation>
    <scope>NUCLEOTIDE SEQUENCE [LARGE SCALE GENOMIC DNA]</scope>
    <source>
        <strain evidence="5 6">DSM 53668</strain>
    </source>
</reference>
<keyword evidence="2" id="KW-0489">Methyltransferase</keyword>
<dbReference type="InterPro" id="IPR029026">
    <property type="entry name" value="tRNA_m1G_MTases_N"/>
</dbReference>
<name>A0A0F6W4G8_9BACT</name>
<dbReference type="InterPro" id="IPR007158">
    <property type="entry name" value="TrmY"/>
</dbReference>
<keyword evidence="4" id="KW-0949">S-adenosyl-L-methionine</keyword>
<accession>A0A0F6W4G8</accession>
<proteinExistence type="inferred from homology"/>
<dbReference type="OrthoDB" id="5514818at2"/>
<evidence type="ECO:0000256" key="3">
    <source>
        <dbReference type="ARBA" id="ARBA00022679"/>
    </source>
</evidence>
<keyword evidence="3" id="KW-0808">Transferase</keyword>
<dbReference type="AlphaFoldDB" id="A0A0F6W4G8"/>
<dbReference type="GO" id="GO:0008757">
    <property type="term" value="F:S-adenosylmethionine-dependent methyltransferase activity"/>
    <property type="evidence" value="ECO:0007669"/>
    <property type="project" value="TreeGrafter"/>
</dbReference>
<evidence type="ECO:0000313" key="6">
    <source>
        <dbReference type="Proteomes" id="UP000034883"/>
    </source>
</evidence>
<dbReference type="InterPro" id="IPR029028">
    <property type="entry name" value="Alpha/beta_knot_MTases"/>
</dbReference>
<sequence length="195" mass="20643">MRRWVVIGRTATASPEFSLIDLPGSSGRLDVLVRCVRAALLVSNGVRRDTIVDLVLLGGRRAPRVVRIDGRVARYVRPGERYVATVIQKALAHDARGPGFTALRNGVSIADGGLEVVLADLGGVPRYVLEQHGADVRTAGIATDDLAIFVGDHLGLDDAARAAIEPCAPISIGPVSVHADDAIAVMSNELDRRAV</sequence>
<evidence type="ECO:0000313" key="5">
    <source>
        <dbReference type="EMBL" id="AKF07250.1"/>
    </source>
</evidence>
<evidence type="ECO:0000256" key="1">
    <source>
        <dbReference type="ARBA" id="ARBA00022490"/>
    </source>
</evidence>
<dbReference type="RefSeq" id="WP_053234532.1">
    <property type="nucleotide sequence ID" value="NZ_CP011125.1"/>
</dbReference>
<dbReference type="KEGG" id="samy:DB32_004399"/>
<dbReference type="GO" id="GO:0008175">
    <property type="term" value="F:tRNA methyltransferase activity"/>
    <property type="evidence" value="ECO:0007669"/>
    <property type="project" value="InterPro"/>
</dbReference>
<dbReference type="Proteomes" id="UP000034883">
    <property type="component" value="Chromosome"/>
</dbReference>
<dbReference type="HAMAP" id="MF_00587">
    <property type="entry name" value="tRNA_methyltr_TrmY"/>
    <property type="match status" value="1"/>
</dbReference>
<dbReference type="GO" id="GO:0030488">
    <property type="term" value="P:tRNA methylation"/>
    <property type="evidence" value="ECO:0007669"/>
    <property type="project" value="TreeGrafter"/>
</dbReference>
<dbReference type="STRING" id="927083.DB32_004399"/>
<protein>
    <recommendedName>
        <fullName evidence="7">tRNA (pseudouridine(54)-N(1))-methyltransferase</fullName>
    </recommendedName>
</protein>
<dbReference type="CDD" id="cd18087">
    <property type="entry name" value="TrmY-like"/>
    <property type="match status" value="1"/>
</dbReference>
<evidence type="ECO:0008006" key="7">
    <source>
        <dbReference type="Google" id="ProtNLM"/>
    </source>
</evidence>
<dbReference type="PANTHER" id="PTHR40703">
    <property type="entry name" value="TRNA (PSEUDOURIDINE(54)-N(1))-METHYLTRANSFERASE"/>
    <property type="match status" value="1"/>
</dbReference>
<dbReference type="Pfam" id="PF04013">
    <property type="entry name" value="Methyltrn_RNA_2"/>
    <property type="match status" value="1"/>
</dbReference>
<gene>
    <name evidence="5" type="ORF">DB32_004399</name>
</gene>